<dbReference type="InterPro" id="IPR003753">
    <property type="entry name" value="Exonuc_VII_L"/>
</dbReference>
<evidence type="ECO:0000313" key="8">
    <source>
        <dbReference type="EMBL" id="OGD85922.1"/>
    </source>
</evidence>
<reference evidence="8 9" key="1">
    <citation type="journal article" date="2016" name="Nat. Commun.">
        <title>Thousands of microbial genomes shed light on interconnected biogeochemical processes in an aquifer system.</title>
        <authorList>
            <person name="Anantharaman K."/>
            <person name="Brown C.T."/>
            <person name="Hug L.A."/>
            <person name="Sharon I."/>
            <person name="Castelle C.J."/>
            <person name="Probst A.J."/>
            <person name="Thomas B.C."/>
            <person name="Singh A."/>
            <person name="Wilkins M.J."/>
            <person name="Karaoz U."/>
            <person name="Brodie E.L."/>
            <person name="Williams K.H."/>
            <person name="Hubbard S.S."/>
            <person name="Banfield J.F."/>
        </authorList>
    </citation>
    <scope>NUCLEOTIDE SEQUENCE [LARGE SCALE GENOMIC DNA]</scope>
</reference>
<sequence length="354" mass="41018">MKIIDGRSVYTITEINNLARESLEKINVWVEGELSAFRGYNTRYRYLYFDLKDPQSQYKLPCVLDPQIYDFTKDDLEDGMKLLALGTLSLWEKEGRYQMYVMRIEMFGQGILLENLEKLKKKLQQKGYFNQEAKKKLPDYPRTIAVVTSKDSDAWQDFKKHSINYFKFINCQLFDVLVQGQKSVLQIIETLKKVDKMNYEVIVLIRGGGSIEDLSGYNDEKLADQIYKAKTPILTGIGHEKDITIADLVADFRASTPTDAAKIIINNYLNLQEKLIHIKLLLSKLILNIISLNFQQIDSFLQHLLKQKEKYIYLKQNFGYLKKALTNGILNVISTNEAYIAKLLDKLNLLTPQK</sequence>
<feature type="non-terminal residue" evidence="8">
    <location>
        <position position="354"/>
    </location>
</feature>
<evidence type="ECO:0000259" key="7">
    <source>
        <dbReference type="Pfam" id="PF13742"/>
    </source>
</evidence>
<evidence type="ECO:0000256" key="1">
    <source>
        <dbReference type="ARBA" id="ARBA00022490"/>
    </source>
</evidence>
<evidence type="ECO:0000256" key="2">
    <source>
        <dbReference type="ARBA" id="ARBA00022722"/>
    </source>
</evidence>
<dbReference type="PANTHER" id="PTHR30008:SF0">
    <property type="entry name" value="EXODEOXYRIBONUCLEASE 7 LARGE SUBUNIT"/>
    <property type="match status" value="1"/>
</dbReference>
<keyword evidence="3" id="KW-0378">Hydrolase</keyword>
<proteinExistence type="predicted"/>
<dbReference type="Proteomes" id="UP000176317">
    <property type="component" value="Unassembled WGS sequence"/>
</dbReference>
<keyword evidence="4" id="KW-0269">Exonuclease</keyword>
<dbReference type="GO" id="GO:0006308">
    <property type="term" value="P:DNA catabolic process"/>
    <property type="evidence" value="ECO:0007669"/>
    <property type="project" value="UniProtKB-UniRule"/>
</dbReference>
<accession>A0A1F5G213</accession>
<dbReference type="PANTHER" id="PTHR30008">
    <property type="entry name" value="EXODEOXYRIBONUCLEASE 7 LARGE SUBUNIT"/>
    <property type="match status" value="1"/>
</dbReference>
<dbReference type="EMBL" id="MFAT01000051">
    <property type="protein sequence ID" value="OGD85922.1"/>
    <property type="molecule type" value="Genomic_DNA"/>
</dbReference>
<evidence type="ECO:0000256" key="4">
    <source>
        <dbReference type="ARBA" id="ARBA00022839"/>
    </source>
</evidence>
<feature type="domain" description="Exonuclease VII large subunit C-terminal" evidence="6">
    <location>
        <begin position="128"/>
        <end position="349"/>
    </location>
</feature>
<dbReference type="GO" id="GO:0008855">
    <property type="term" value="F:exodeoxyribonuclease VII activity"/>
    <property type="evidence" value="ECO:0007669"/>
    <property type="project" value="UniProtKB-UniRule"/>
</dbReference>
<dbReference type="CDD" id="cd04489">
    <property type="entry name" value="ExoVII_LU_OBF"/>
    <property type="match status" value="1"/>
</dbReference>
<dbReference type="EC" id="3.1.11.6" evidence="5"/>
<gene>
    <name evidence="8" type="ORF">A2164_02630</name>
</gene>
<dbReference type="AlphaFoldDB" id="A0A1F5G213"/>
<feature type="domain" description="OB-fold nucleic acid binding" evidence="7">
    <location>
        <begin position="10"/>
        <end position="105"/>
    </location>
</feature>
<dbReference type="GO" id="GO:0009318">
    <property type="term" value="C:exodeoxyribonuclease VII complex"/>
    <property type="evidence" value="ECO:0007669"/>
    <property type="project" value="UniProtKB-UniRule"/>
</dbReference>
<comment type="caution">
    <text evidence="8">The sequence shown here is derived from an EMBL/GenBank/DDBJ whole genome shotgun (WGS) entry which is preliminary data.</text>
</comment>
<dbReference type="InterPro" id="IPR020579">
    <property type="entry name" value="Exonuc_VII_lsu_C"/>
</dbReference>
<evidence type="ECO:0000256" key="3">
    <source>
        <dbReference type="ARBA" id="ARBA00022801"/>
    </source>
</evidence>
<dbReference type="InterPro" id="IPR025824">
    <property type="entry name" value="OB-fold_nuc-bd_dom"/>
</dbReference>
<protein>
    <recommendedName>
        <fullName evidence="5">Exodeoxyribonuclease VII large subunit</fullName>
        <ecNumber evidence="5">3.1.11.6</ecNumber>
    </recommendedName>
</protein>
<keyword evidence="2" id="KW-0540">Nuclease</keyword>
<dbReference type="GO" id="GO:0003676">
    <property type="term" value="F:nucleic acid binding"/>
    <property type="evidence" value="ECO:0007669"/>
    <property type="project" value="InterPro"/>
</dbReference>
<evidence type="ECO:0000256" key="5">
    <source>
        <dbReference type="NCBIfam" id="TIGR00237"/>
    </source>
</evidence>
<dbReference type="Pfam" id="PF13742">
    <property type="entry name" value="tRNA_anti_2"/>
    <property type="match status" value="1"/>
</dbReference>
<dbReference type="NCBIfam" id="TIGR00237">
    <property type="entry name" value="xseA"/>
    <property type="match status" value="1"/>
</dbReference>
<organism evidence="8 9">
    <name type="scientific">Candidatus Curtissbacteria bacterium RBG_13_35_7</name>
    <dbReference type="NCBI Taxonomy" id="1797705"/>
    <lineage>
        <taxon>Bacteria</taxon>
        <taxon>Candidatus Curtissiibacteriota</taxon>
    </lineage>
</organism>
<name>A0A1F5G213_9BACT</name>
<evidence type="ECO:0000259" key="6">
    <source>
        <dbReference type="Pfam" id="PF02601"/>
    </source>
</evidence>
<evidence type="ECO:0000313" key="9">
    <source>
        <dbReference type="Proteomes" id="UP000176317"/>
    </source>
</evidence>
<keyword evidence="1" id="KW-0963">Cytoplasm</keyword>
<dbReference type="Pfam" id="PF02601">
    <property type="entry name" value="Exonuc_VII_L"/>
    <property type="match status" value="1"/>
</dbReference>